<accession>A0A077LSU8</accession>
<keyword evidence="3" id="KW-1185">Reference proteome</keyword>
<dbReference type="InterPro" id="IPR052345">
    <property type="entry name" value="Rad_response_metalloprotease"/>
</dbReference>
<dbReference type="RefSeq" id="WP_048549552.1">
    <property type="nucleotide sequence ID" value="NZ_HF570958.1"/>
</dbReference>
<dbReference type="GO" id="GO:0003677">
    <property type="term" value="F:DNA binding"/>
    <property type="evidence" value="ECO:0007669"/>
    <property type="project" value="InterPro"/>
</dbReference>
<evidence type="ECO:0000313" key="3">
    <source>
        <dbReference type="Proteomes" id="UP000035721"/>
    </source>
</evidence>
<reference evidence="2 3" key="1">
    <citation type="journal article" date="2013" name="ISME J.">
        <title>A metabolic model for members of the genus Tetrasphaera involved in enhanced biological phosphorus removal.</title>
        <authorList>
            <person name="Kristiansen R."/>
            <person name="Nguyen H.T.T."/>
            <person name="Saunders A.M."/>
            <person name="Nielsen J.L."/>
            <person name="Wimmer R."/>
            <person name="Le V.Q."/>
            <person name="McIlroy S.J."/>
            <person name="Petrovski S."/>
            <person name="Seviour R.J."/>
            <person name="Calteau A."/>
            <person name="Nielsen K.L."/>
            <person name="Nielsen P.H."/>
        </authorList>
    </citation>
    <scope>NUCLEOTIDE SEQUENCE [LARGE SCALE GENOMIC DNA]</scope>
    <source>
        <strain evidence="2 3">T1-X7</strain>
    </source>
</reference>
<dbReference type="STRING" id="1194083.BN12_10083"/>
<dbReference type="PANTHER" id="PTHR43236:SF2">
    <property type="entry name" value="BLL0069 PROTEIN"/>
    <property type="match status" value="1"/>
</dbReference>
<dbReference type="Gene3D" id="1.10.260.40">
    <property type="entry name" value="lambda repressor-like DNA-binding domains"/>
    <property type="match status" value="2"/>
</dbReference>
<dbReference type="OrthoDB" id="4868097at2"/>
<dbReference type="AlphaFoldDB" id="A0A077LSU8"/>
<comment type="caution">
    <text evidence="2">The sequence shown here is derived from an EMBL/GenBank/DDBJ whole genome shotgun (WGS) entry which is preliminary data.</text>
</comment>
<proteinExistence type="predicted"/>
<sequence length="145" mass="15387">MESDSLVSPEALRHARVRVGLTQHELARLIGVAGGERVSRWERGASAPRPEVLHRIAAAVDIPVDELLVPAQGGPDLRRLRVLAGLSARQVAEQAHLSLPTYARWEAGRIDRIPPTAAIEGLAAALSVSVDDTTAALSVARRGSA</sequence>
<dbReference type="CDD" id="cd00093">
    <property type="entry name" value="HTH_XRE"/>
    <property type="match status" value="2"/>
</dbReference>
<protein>
    <submittedName>
        <fullName evidence="2">Helix-turn-helix domain protein</fullName>
    </submittedName>
</protein>
<evidence type="ECO:0000259" key="1">
    <source>
        <dbReference type="PROSITE" id="PS50943"/>
    </source>
</evidence>
<dbReference type="SUPFAM" id="SSF47413">
    <property type="entry name" value="lambda repressor-like DNA-binding domains"/>
    <property type="match status" value="2"/>
</dbReference>
<dbReference type="SMART" id="SM00530">
    <property type="entry name" value="HTH_XRE"/>
    <property type="match status" value="2"/>
</dbReference>
<name>A0A077LSU8_9MICO</name>
<dbReference type="PANTHER" id="PTHR43236">
    <property type="entry name" value="ANTITOXIN HIGA1"/>
    <property type="match status" value="1"/>
</dbReference>
<feature type="domain" description="HTH cro/C1-type" evidence="1">
    <location>
        <begin position="12"/>
        <end position="67"/>
    </location>
</feature>
<organism evidence="2 3">
    <name type="scientific">Nostocoides japonicum T1-X7</name>
    <dbReference type="NCBI Taxonomy" id="1194083"/>
    <lineage>
        <taxon>Bacteria</taxon>
        <taxon>Bacillati</taxon>
        <taxon>Actinomycetota</taxon>
        <taxon>Actinomycetes</taxon>
        <taxon>Micrococcales</taxon>
        <taxon>Intrasporangiaceae</taxon>
        <taxon>Nostocoides</taxon>
    </lineage>
</organism>
<feature type="domain" description="HTH cro/C1-type" evidence="1">
    <location>
        <begin position="77"/>
        <end position="133"/>
    </location>
</feature>
<dbReference type="Proteomes" id="UP000035721">
    <property type="component" value="Unassembled WGS sequence"/>
</dbReference>
<dbReference type="InterPro" id="IPR001387">
    <property type="entry name" value="Cro/C1-type_HTH"/>
</dbReference>
<dbReference type="Pfam" id="PF13560">
    <property type="entry name" value="HTH_31"/>
    <property type="match status" value="1"/>
</dbReference>
<evidence type="ECO:0000313" key="2">
    <source>
        <dbReference type="EMBL" id="CCH75936.1"/>
    </source>
</evidence>
<gene>
    <name evidence="2" type="ORF">BN12_10083</name>
</gene>
<dbReference type="InterPro" id="IPR010982">
    <property type="entry name" value="Lambda_DNA-bd_dom_sf"/>
</dbReference>
<dbReference type="EMBL" id="CAJB01000001">
    <property type="protein sequence ID" value="CCH75936.1"/>
    <property type="molecule type" value="Genomic_DNA"/>
</dbReference>
<dbReference type="Pfam" id="PF01381">
    <property type="entry name" value="HTH_3"/>
    <property type="match status" value="1"/>
</dbReference>
<dbReference type="PROSITE" id="PS50943">
    <property type="entry name" value="HTH_CROC1"/>
    <property type="match status" value="2"/>
</dbReference>